<keyword evidence="1" id="KW-0472">Membrane</keyword>
<reference evidence="2 3" key="1">
    <citation type="submission" date="2013-12" db="EMBL/GenBank/DDBJ databases">
        <authorList>
            <consortium name="DOE Joint Genome Institute"/>
            <person name="Smidt H."/>
            <person name="Huntemann M."/>
            <person name="Han J."/>
            <person name="Chen A."/>
            <person name="Kyrpides N."/>
            <person name="Mavromatis K."/>
            <person name="Markowitz V."/>
            <person name="Palaniappan K."/>
            <person name="Ivanova N."/>
            <person name="Schaumberg A."/>
            <person name="Pati A."/>
            <person name="Liolios K."/>
            <person name="Nordberg H.P."/>
            <person name="Cantor M.N."/>
            <person name="Hua S.X."/>
            <person name="Woyke T."/>
        </authorList>
    </citation>
    <scope>NUCLEOTIDE SEQUENCE [LARGE SCALE GENOMIC DNA]</scope>
    <source>
        <strain evidence="3">DSM 15288</strain>
    </source>
</reference>
<dbReference type="HOGENOM" id="CLU_1376225_0_0_9"/>
<gene>
    <name evidence="2" type="ORF">DESME_01075</name>
</gene>
<evidence type="ECO:0000313" key="3">
    <source>
        <dbReference type="Proteomes" id="UP000010847"/>
    </source>
</evidence>
<accession>W0EH34</accession>
<feature type="transmembrane region" description="Helical" evidence="1">
    <location>
        <begin position="17"/>
        <end position="34"/>
    </location>
</feature>
<dbReference type="STRING" id="871968.DESME_01075"/>
<dbReference type="OrthoDB" id="3035066at2"/>
<name>W0EH34_9FIRM</name>
<evidence type="ECO:0000313" key="2">
    <source>
        <dbReference type="EMBL" id="AHF08376.1"/>
    </source>
</evidence>
<dbReference type="EMBL" id="CP007032">
    <property type="protein sequence ID" value="AHF08376.1"/>
    <property type="molecule type" value="Genomic_DNA"/>
</dbReference>
<dbReference type="Proteomes" id="UP000010847">
    <property type="component" value="Chromosome"/>
</dbReference>
<keyword evidence="3" id="KW-1185">Reference proteome</keyword>
<proteinExistence type="predicted"/>
<keyword evidence="1" id="KW-1133">Transmembrane helix</keyword>
<keyword evidence="1" id="KW-0812">Transmembrane</keyword>
<organism evidence="2 3">
    <name type="scientific">Desulfitobacterium metallireducens DSM 15288</name>
    <dbReference type="NCBI Taxonomy" id="871968"/>
    <lineage>
        <taxon>Bacteria</taxon>
        <taxon>Bacillati</taxon>
        <taxon>Bacillota</taxon>
        <taxon>Clostridia</taxon>
        <taxon>Eubacteriales</taxon>
        <taxon>Desulfitobacteriaceae</taxon>
        <taxon>Desulfitobacterium</taxon>
    </lineage>
</organism>
<protein>
    <submittedName>
        <fullName evidence="2">Uncharacterized protein</fullName>
    </submittedName>
</protein>
<evidence type="ECO:0000256" key="1">
    <source>
        <dbReference type="SAM" id="Phobius"/>
    </source>
</evidence>
<dbReference type="AlphaFoldDB" id="W0EH34"/>
<sequence length="198" mass="23920">MQVVLNSLLKWIKNDPVLVSSIVANFMVFIKWFFGTRQKRKLGKAELAYQRLVRILIPLSNQLYWVRIESCVASYGRRSTLLKKLIGTLFRFVIFQSNYSELVTAWRRFYCPYMSKPGYDFPWQEPDFEKVEQIMIQQDSLVWSELRRKWFRLVESYREDYPDLTEDWVDFIRYARSMTEKTKLYLEKKYPSVLAKST</sequence>
<dbReference type="KEGG" id="dmt:DESME_01075"/>